<dbReference type="CDD" id="cd01146">
    <property type="entry name" value="FhuD"/>
    <property type="match status" value="1"/>
</dbReference>
<dbReference type="Gene3D" id="3.40.50.1980">
    <property type="entry name" value="Nitrogenase molybdenum iron protein domain"/>
    <property type="match status" value="2"/>
</dbReference>
<dbReference type="SUPFAM" id="SSF53807">
    <property type="entry name" value="Helical backbone' metal receptor"/>
    <property type="match status" value="1"/>
</dbReference>
<dbReference type="RefSeq" id="WP_252818331.1">
    <property type="nucleotide sequence ID" value="NZ_JAMXQS010000004.1"/>
</dbReference>
<evidence type="ECO:0000256" key="4">
    <source>
        <dbReference type="ARBA" id="ARBA00022496"/>
    </source>
</evidence>
<protein>
    <submittedName>
        <fullName evidence="7">ABC transporter substrate-binding protein</fullName>
    </submittedName>
</protein>
<gene>
    <name evidence="7" type="ORF">NGM99_09645</name>
</gene>
<dbReference type="InterPro" id="IPR002491">
    <property type="entry name" value="ABC_transptr_periplasmic_BD"/>
</dbReference>
<comment type="caution">
    <text evidence="7">The sequence shown here is derived from an EMBL/GenBank/DDBJ whole genome shotgun (WGS) entry which is preliminary data.</text>
</comment>
<keyword evidence="3" id="KW-0813">Transport</keyword>
<evidence type="ECO:0000313" key="7">
    <source>
        <dbReference type="EMBL" id="MCO6050053.1"/>
    </source>
</evidence>
<keyword evidence="5" id="KW-0732">Signal</keyword>
<dbReference type="PRINTS" id="PR01715">
    <property type="entry name" value="FERRIBNDNGPP"/>
</dbReference>
<organism evidence="7 8">
    <name type="scientific">Mesorhizobium liriopis</name>
    <dbReference type="NCBI Taxonomy" id="2953882"/>
    <lineage>
        <taxon>Bacteria</taxon>
        <taxon>Pseudomonadati</taxon>
        <taxon>Pseudomonadota</taxon>
        <taxon>Alphaproteobacteria</taxon>
        <taxon>Hyphomicrobiales</taxon>
        <taxon>Phyllobacteriaceae</taxon>
        <taxon>Mesorhizobium</taxon>
    </lineage>
</organism>
<evidence type="ECO:0000256" key="3">
    <source>
        <dbReference type="ARBA" id="ARBA00022448"/>
    </source>
</evidence>
<dbReference type="Pfam" id="PF01497">
    <property type="entry name" value="Peripla_BP_2"/>
    <property type="match status" value="1"/>
</dbReference>
<dbReference type="InterPro" id="IPR051313">
    <property type="entry name" value="Bact_iron-sidero_bind"/>
</dbReference>
<keyword evidence="4" id="KW-0410">Iron transport</keyword>
<sequence length="308" mass="33698">MSDRPLNTKPMQRNGHAVLPHRRAVLGGLLAAPFVMRSGPALARPSRIASLDYALAQHMLVLGSPPMALADAHEWDKWVAEPPLPADIIDLGTSLSPNIELLAALRPDLVLTTDFVGMAEPQISRMAPVERLTIYSDGGTPLPKAFETVRRLGTILGLEERAEAYLAETESFFAACAERARPFREKPILLLSFLDPRHARVYARPGMQQDVLDRLGLQNAWTGEGFYWGFATVGLEELAKAGDAVAMADYMPPDIKATLEQSPLWLSLPFRRNRGPIPVLPTVAAFGGVPAARRWATLILDALERQAA</sequence>
<evidence type="ECO:0000256" key="1">
    <source>
        <dbReference type="ARBA" id="ARBA00004196"/>
    </source>
</evidence>
<comment type="subcellular location">
    <subcellularLocation>
        <location evidence="1">Cell envelope</location>
    </subcellularLocation>
</comment>
<name>A0ABT1C5V0_9HYPH</name>
<dbReference type="Proteomes" id="UP001205906">
    <property type="component" value="Unassembled WGS sequence"/>
</dbReference>
<evidence type="ECO:0000313" key="8">
    <source>
        <dbReference type="Proteomes" id="UP001205906"/>
    </source>
</evidence>
<evidence type="ECO:0000256" key="2">
    <source>
        <dbReference type="ARBA" id="ARBA00008814"/>
    </source>
</evidence>
<dbReference type="PANTHER" id="PTHR30532">
    <property type="entry name" value="IRON III DICITRATE-BINDING PERIPLASMIC PROTEIN"/>
    <property type="match status" value="1"/>
</dbReference>
<reference evidence="7 8" key="1">
    <citation type="submission" date="2022-06" db="EMBL/GenBank/DDBJ databases">
        <title>Mesorhizobium sp. strain RP14 Genome sequencing and assembly.</title>
        <authorList>
            <person name="Kim I."/>
        </authorList>
    </citation>
    <scope>NUCLEOTIDE SEQUENCE [LARGE SCALE GENOMIC DNA]</scope>
    <source>
        <strain evidence="8">RP14(2022)</strain>
    </source>
</reference>
<keyword evidence="8" id="KW-1185">Reference proteome</keyword>
<dbReference type="EMBL" id="JAMXQS010000004">
    <property type="protein sequence ID" value="MCO6050053.1"/>
    <property type="molecule type" value="Genomic_DNA"/>
</dbReference>
<dbReference type="PROSITE" id="PS50983">
    <property type="entry name" value="FE_B12_PBP"/>
    <property type="match status" value="1"/>
</dbReference>
<evidence type="ECO:0000256" key="5">
    <source>
        <dbReference type="ARBA" id="ARBA00022729"/>
    </source>
</evidence>
<accession>A0ABT1C5V0</accession>
<proteinExistence type="inferred from homology"/>
<keyword evidence="4" id="KW-0406">Ion transport</keyword>
<dbReference type="PANTHER" id="PTHR30532:SF1">
    <property type="entry name" value="IRON(3+)-HYDROXAMATE-BINDING PROTEIN FHUD"/>
    <property type="match status" value="1"/>
</dbReference>
<comment type="similarity">
    <text evidence="2">Belongs to the bacterial solute-binding protein 8 family.</text>
</comment>
<feature type="domain" description="Fe/B12 periplasmic-binding" evidence="6">
    <location>
        <begin position="47"/>
        <end position="308"/>
    </location>
</feature>
<keyword evidence="4" id="KW-0408">Iron</keyword>
<evidence type="ECO:0000259" key="6">
    <source>
        <dbReference type="PROSITE" id="PS50983"/>
    </source>
</evidence>